<evidence type="ECO:0000256" key="17">
    <source>
        <dbReference type="ARBA" id="ARBA00023201"/>
    </source>
</evidence>
<comment type="similarity">
    <text evidence="3 23">Belongs to the FXYD family.</text>
</comment>
<dbReference type="GeneTree" id="ENSGT00940000153062"/>
<evidence type="ECO:0000256" key="15">
    <source>
        <dbReference type="ARBA" id="ARBA00023136"/>
    </source>
</evidence>
<feature type="region of interest" description="Disordered" evidence="24">
    <location>
        <begin position="127"/>
        <end position="149"/>
    </location>
</feature>
<evidence type="ECO:0000313" key="25">
    <source>
        <dbReference type="Ensembl" id="ENSCPBP00000008631.1"/>
    </source>
</evidence>
<keyword evidence="18" id="KW-0318">Glutathionylation</keyword>
<dbReference type="AlphaFoldDB" id="A0A8C3FLX5"/>
<dbReference type="InterPro" id="IPR047284">
    <property type="entry name" value="FXYD7"/>
</dbReference>
<keyword evidence="5" id="KW-1003">Cell membrane</keyword>
<evidence type="ECO:0000256" key="9">
    <source>
        <dbReference type="ARBA" id="ARBA00022692"/>
    </source>
</evidence>
<sequence length="149" mass="16569">MGTRILLLFCWALLGAASAEPPKEHDPFIYDYQSLRIGGLIFAVILFLLGILIILSRRCRCKFNQQQRTGEPDEEEGPLRSSIRHGRGHQDPFSYDYDTLRMVGLVLAIVMFVLGILTALSKKFKCKKSDSSLSEARQPGKTPTPAGSA</sequence>
<evidence type="ECO:0000256" key="10">
    <source>
        <dbReference type="ARBA" id="ARBA00022729"/>
    </source>
</evidence>
<dbReference type="Proteomes" id="UP000694380">
    <property type="component" value="Unplaced"/>
</dbReference>
<evidence type="ECO:0000256" key="16">
    <source>
        <dbReference type="ARBA" id="ARBA00023139"/>
    </source>
</evidence>
<evidence type="ECO:0000313" key="26">
    <source>
        <dbReference type="Proteomes" id="UP000694380"/>
    </source>
</evidence>
<dbReference type="Gene3D" id="1.20.5.780">
    <property type="entry name" value="Single helix bin"/>
    <property type="match status" value="2"/>
</dbReference>
<keyword evidence="7" id="KW-0597">Phosphoprotein</keyword>
<dbReference type="InterPro" id="IPR000272">
    <property type="entry name" value="Ion-transport_regulator_FXYD"/>
</dbReference>
<evidence type="ECO:0000256" key="6">
    <source>
        <dbReference type="ARBA" id="ARBA00022538"/>
    </source>
</evidence>
<name>A0A8C3FLX5_CHRPI</name>
<keyword evidence="13" id="KW-0915">Sodium</keyword>
<dbReference type="InterPro" id="IPR047297">
    <property type="entry name" value="FXYD_motif"/>
</dbReference>
<dbReference type="PANTHER" id="PTHR14132">
    <property type="entry name" value="SODIUM/POTASSIUM-TRANSPORTING ATPASE SUBUNIT GAMMA"/>
    <property type="match status" value="1"/>
</dbReference>
<evidence type="ECO:0000256" key="24">
    <source>
        <dbReference type="SAM" id="MobiDB-lite"/>
    </source>
</evidence>
<evidence type="ECO:0000256" key="7">
    <source>
        <dbReference type="ARBA" id="ARBA00022553"/>
    </source>
</evidence>
<evidence type="ECO:0000256" key="12">
    <source>
        <dbReference type="ARBA" id="ARBA00022989"/>
    </source>
</evidence>
<feature type="transmembrane region" description="Helical" evidence="23">
    <location>
        <begin position="35"/>
        <end position="55"/>
    </location>
</feature>
<keyword evidence="4 23" id="KW-0813">Transport</keyword>
<dbReference type="CDD" id="cd20325">
    <property type="entry name" value="FXYD7"/>
    <property type="match status" value="1"/>
</dbReference>
<keyword evidence="11" id="KW-0630">Potassium</keyword>
<evidence type="ECO:0000256" key="8">
    <source>
        <dbReference type="ARBA" id="ARBA00022607"/>
    </source>
</evidence>
<keyword evidence="8" id="KW-0740">Sodium/potassium transport</keyword>
<evidence type="ECO:0000256" key="13">
    <source>
        <dbReference type="ARBA" id="ARBA00023053"/>
    </source>
</evidence>
<keyword evidence="14 23" id="KW-0406">Ion transport</keyword>
<evidence type="ECO:0000256" key="14">
    <source>
        <dbReference type="ARBA" id="ARBA00023065"/>
    </source>
</evidence>
<evidence type="ECO:0000256" key="11">
    <source>
        <dbReference type="ARBA" id="ARBA00022958"/>
    </source>
</evidence>
<keyword evidence="16" id="KW-0564">Palmitate</keyword>
<keyword evidence="10 23" id="KW-0732">Signal</keyword>
<dbReference type="FunFam" id="1.20.5.780:FF:000002">
    <property type="entry name" value="FXYD domain-containing ion transport regulator"/>
    <property type="match status" value="1"/>
</dbReference>
<evidence type="ECO:0000256" key="2">
    <source>
        <dbReference type="ARBA" id="ARBA00004345"/>
    </source>
</evidence>
<comment type="function">
    <text evidence="22">Associates with and regulates the activity of the sodium/potassium-transporting ATPase (NKA) which transports Na(+) out of the cell and K(+) into the cell. Inhibits NKA activity in its unphosphorylated state and stimulates activity when phosphorylated. Reduces glutathionylation of the NKA beta-1 subunit ATP1B1, thus reversing glutathionylation-mediated inhibition of ATP1B1. Contributes to female sexual development by maintaining the excitability of neurons which secrete gonadotropin-releasing hormone.</text>
</comment>
<evidence type="ECO:0000256" key="21">
    <source>
        <dbReference type="ARBA" id="ARBA00034690"/>
    </source>
</evidence>
<protein>
    <recommendedName>
        <fullName evidence="23">FXYD domain-containing ion transport regulator</fullName>
    </recommendedName>
</protein>
<dbReference type="GO" id="GO:0016324">
    <property type="term" value="C:apical plasma membrane"/>
    <property type="evidence" value="ECO:0007669"/>
    <property type="project" value="UniProtKB-SubCell"/>
</dbReference>
<evidence type="ECO:0000256" key="1">
    <source>
        <dbReference type="ARBA" id="ARBA00004247"/>
    </source>
</evidence>
<dbReference type="GO" id="GO:0017080">
    <property type="term" value="F:sodium channel regulator activity"/>
    <property type="evidence" value="ECO:0007669"/>
    <property type="project" value="TreeGrafter"/>
</dbReference>
<evidence type="ECO:0000256" key="22">
    <source>
        <dbReference type="ARBA" id="ARBA00045339"/>
    </source>
</evidence>
<evidence type="ECO:0000256" key="20">
    <source>
        <dbReference type="ARBA" id="ARBA00024012"/>
    </source>
</evidence>
<reference evidence="25" key="1">
    <citation type="submission" date="2025-08" db="UniProtKB">
        <authorList>
            <consortium name="Ensembl"/>
        </authorList>
    </citation>
    <scope>IDENTIFICATION</scope>
</reference>
<proteinExistence type="inferred from homology"/>
<comment type="subcellular location">
    <subcellularLocation>
        <location evidence="1">Apical cell membrane</location>
        <topology evidence="1">Single-pass type I membrane protein</topology>
    </subcellularLocation>
    <subcellularLocation>
        <location evidence="20">Cell membrane</location>
        <location evidence="20">Sarcolemma</location>
        <location evidence="20">T-tubule</location>
    </subcellularLocation>
    <subcellularLocation>
        <location evidence="21">Cell membrane</location>
        <location evidence="21">Sarcolemma</location>
        <topology evidence="21">Single-pass type I membrane protein</topology>
    </subcellularLocation>
    <subcellularLocation>
        <location evidence="2">Membrane</location>
        <location evidence="2">Caveola</location>
    </subcellularLocation>
</comment>
<dbReference type="PROSITE" id="PS01310">
    <property type="entry name" value="FXYD"/>
    <property type="match status" value="2"/>
</dbReference>
<reference evidence="25" key="2">
    <citation type="submission" date="2025-09" db="UniProtKB">
        <authorList>
            <consortium name="Ensembl"/>
        </authorList>
    </citation>
    <scope>IDENTIFICATION</scope>
</reference>
<dbReference type="Ensembl" id="ENSCPBT00000010360.1">
    <property type="protein sequence ID" value="ENSCPBP00000008631.1"/>
    <property type="gene ID" value="ENSCPBG00000006701.1"/>
</dbReference>
<evidence type="ECO:0000256" key="5">
    <source>
        <dbReference type="ARBA" id="ARBA00022475"/>
    </source>
</evidence>
<dbReference type="GO" id="GO:0030315">
    <property type="term" value="C:T-tubule"/>
    <property type="evidence" value="ECO:0007669"/>
    <property type="project" value="UniProtKB-SubCell"/>
</dbReference>
<dbReference type="CDD" id="cd20317">
    <property type="entry name" value="FXYD1"/>
    <property type="match status" value="1"/>
</dbReference>
<comment type="caution">
    <text evidence="23">Lacks conserved residue(s) required for the propagation of feature annotation.</text>
</comment>
<evidence type="ECO:0000256" key="18">
    <source>
        <dbReference type="ARBA" id="ARBA00023206"/>
    </source>
</evidence>
<keyword evidence="15 23" id="KW-0472">Membrane</keyword>
<gene>
    <name evidence="25" type="primary">FXYD1</name>
</gene>
<feature type="chain" id="PRO_5034716616" description="FXYD domain-containing ion transport regulator" evidence="23">
    <location>
        <begin position="20"/>
        <end position="149"/>
    </location>
</feature>
<keyword evidence="9 23" id="KW-0812">Transmembrane</keyword>
<dbReference type="GO" id="GO:0006814">
    <property type="term" value="P:sodium ion transport"/>
    <property type="evidence" value="ECO:0007669"/>
    <property type="project" value="UniProtKB-KW"/>
</dbReference>
<keyword evidence="19" id="KW-0449">Lipoprotein</keyword>
<dbReference type="GO" id="GO:0006813">
    <property type="term" value="P:potassium ion transport"/>
    <property type="evidence" value="ECO:0007669"/>
    <property type="project" value="UniProtKB-KW"/>
</dbReference>
<keyword evidence="17" id="KW-0739">Sodium transport</keyword>
<dbReference type="PANTHER" id="PTHR14132:SF12">
    <property type="entry name" value="PHOSPHOLEMMAN"/>
    <property type="match status" value="1"/>
</dbReference>
<evidence type="ECO:0000256" key="4">
    <source>
        <dbReference type="ARBA" id="ARBA00022448"/>
    </source>
</evidence>
<evidence type="ECO:0000256" key="3">
    <source>
        <dbReference type="ARBA" id="ARBA00005948"/>
    </source>
</evidence>
<keyword evidence="12 23" id="KW-1133">Transmembrane helix</keyword>
<feature type="region of interest" description="Disordered" evidence="24">
    <location>
        <begin position="65"/>
        <end position="87"/>
    </location>
</feature>
<dbReference type="InterPro" id="IPR047281">
    <property type="entry name" value="PLM"/>
</dbReference>
<dbReference type="Pfam" id="PF02038">
    <property type="entry name" value="ATP1G1_PLM_MAT8"/>
    <property type="match status" value="2"/>
</dbReference>
<accession>A0A8C3FLX5</accession>
<dbReference type="GO" id="GO:0005901">
    <property type="term" value="C:caveola"/>
    <property type="evidence" value="ECO:0007669"/>
    <property type="project" value="UniProtKB-SubCell"/>
</dbReference>
<keyword evidence="6" id="KW-0633">Potassium transport</keyword>
<feature type="signal peptide" evidence="23">
    <location>
        <begin position="1"/>
        <end position="19"/>
    </location>
</feature>
<dbReference type="GO" id="GO:0043269">
    <property type="term" value="P:regulation of monoatomic ion transport"/>
    <property type="evidence" value="ECO:0007669"/>
    <property type="project" value="InterPro"/>
</dbReference>
<organism evidence="25 26">
    <name type="scientific">Chrysemys picta bellii</name>
    <name type="common">Western painted turtle</name>
    <name type="synonym">Emys bellii</name>
    <dbReference type="NCBI Taxonomy" id="8478"/>
    <lineage>
        <taxon>Eukaryota</taxon>
        <taxon>Metazoa</taxon>
        <taxon>Chordata</taxon>
        <taxon>Craniata</taxon>
        <taxon>Vertebrata</taxon>
        <taxon>Euteleostomi</taxon>
        <taxon>Archelosauria</taxon>
        <taxon>Testudinata</taxon>
        <taxon>Testudines</taxon>
        <taxon>Cryptodira</taxon>
        <taxon>Durocryptodira</taxon>
        <taxon>Testudinoidea</taxon>
        <taxon>Emydidae</taxon>
        <taxon>Chrysemys</taxon>
    </lineage>
</organism>
<keyword evidence="26" id="KW-1185">Reference proteome</keyword>
<evidence type="ECO:0000256" key="19">
    <source>
        <dbReference type="ARBA" id="ARBA00023288"/>
    </source>
</evidence>
<feature type="transmembrane region" description="Helical" evidence="23">
    <location>
        <begin position="102"/>
        <end position="120"/>
    </location>
</feature>
<evidence type="ECO:0000256" key="23">
    <source>
        <dbReference type="RuleBase" id="RU364131"/>
    </source>
</evidence>